<dbReference type="Proteomes" id="UP001497392">
    <property type="component" value="Unassembled WGS sequence"/>
</dbReference>
<comment type="subcellular location">
    <subcellularLocation>
        <location evidence="1">Membrane</location>
        <topology evidence="1">Multi-pass membrane protein</topology>
    </subcellularLocation>
</comment>
<gene>
    <name evidence="13" type="primary">g5142</name>
    <name evidence="13" type="ORF">VP750_LOCUS4394</name>
</gene>
<keyword evidence="14" id="KW-1185">Reference proteome</keyword>
<dbReference type="Pfam" id="PF00999">
    <property type="entry name" value="Na_H_Exchanger"/>
    <property type="match status" value="1"/>
</dbReference>
<evidence type="ECO:0000259" key="12">
    <source>
        <dbReference type="Pfam" id="PF00999"/>
    </source>
</evidence>
<keyword evidence="4 10" id="KW-0812">Transmembrane</keyword>
<reference evidence="13 14" key="1">
    <citation type="submission" date="2024-06" db="EMBL/GenBank/DDBJ databases">
        <authorList>
            <person name="Kraege A."/>
            <person name="Thomma B."/>
        </authorList>
    </citation>
    <scope>NUCLEOTIDE SEQUENCE [LARGE SCALE GENOMIC DNA]</scope>
</reference>
<keyword evidence="3" id="KW-0050">Antiport</keyword>
<dbReference type="PANTHER" id="PTHR16254:SF14">
    <property type="entry name" value="TRANSMEMBRANE AND COILED-COIL DOMAIN-CONTAINING PROTEIN 3"/>
    <property type="match status" value="1"/>
</dbReference>
<proteinExistence type="predicted"/>
<feature type="region of interest" description="Disordered" evidence="9">
    <location>
        <begin position="644"/>
        <end position="666"/>
    </location>
</feature>
<feature type="transmembrane region" description="Helical" evidence="10">
    <location>
        <begin position="366"/>
        <end position="389"/>
    </location>
</feature>
<feature type="domain" description="Cation/H+ exchanger transmembrane" evidence="12">
    <location>
        <begin position="233"/>
        <end position="599"/>
    </location>
</feature>
<feature type="transmembrane region" description="Helical" evidence="10">
    <location>
        <begin position="409"/>
        <end position="431"/>
    </location>
</feature>
<protein>
    <submittedName>
        <fullName evidence="13">G5142 protein</fullName>
    </submittedName>
</protein>
<feature type="signal peptide" evidence="11">
    <location>
        <begin position="1"/>
        <end position="19"/>
    </location>
</feature>
<feature type="region of interest" description="Disordered" evidence="9">
    <location>
        <begin position="165"/>
        <end position="193"/>
    </location>
</feature>
<keyword evidence="6 10" id="KW-1133">Transmembrane helix</keyword>
<sequence length="691" mass="73921">MGRFPALLVLLTALSCVYGREKSHVLGGGDDDDIAGPVVKSHGTSGLSVVPISANVTLLSNATLSDEKKKTIAQIIDEALEQEFPEEKPEKIGKNYNETALQEDATVETVIKVSGNRKQDPEPEAVPEETPAPAAEKPAESGALDSIIHHSWGHHTDRKAVPEVQAPPPAHAAQQAAAKARPRQQHLDSNVEKEVDRIIDSQDNEYVLSRPKDAAMGLTLDPQLIRDLTVLITSSTVGGMFMEALRQPVINGYFIAGSVVGPGGLRLVKELVQVESLAQVGVQLLLFTLGLEFSLSKLRAVRSVALLGGMVEIFLFIIAAGVIAHLIGASVHEGIFVGALVSMSSTSIVVKCLTDSKVTSSPHGQITIGTLILQDCMVGLLFAFMPVLANNRSGGDVDHFDVVRLLFRVALSLGSGVVIAVLTARTVLPVAVRLLAKHATPELYQLTVVAFCLCSGWVSGYMGLSTELGAFVAGVMMSATEQQENTLHQLEPLKQFFLSLFICSTGLVMSPKFLAQHLRVLAGGLVVTVLSKTVLISVVVYMFKYPARTALAVGLSMAQIGEFAFVLLSVASQLGLLPYQVYMLLMGITALSLLITPFLLQACRHILQEGSSVDSLSVLPSVSLPAWTQKLKTGMSKRAASGESIEAAHDGAASPQRMEQQRSHGISSKALHHGATAYPSEMQLQQRYPFL</sequence>
<evidence type="ECO:0000256" key="10">
    <source>
        <dbReference type="SAM" id="Phobius"/>
    </source>
</evidence>
<evidence type="ECO:0000256" key="7">
    <source>
        <dbReference type="ARBA" id="ARBA00023065"/>
    </source>
</evidence>
<evidence type="ECO:0000256" key="4">
    <source>
        <dbReference type="ARBA" id="ARBA00022692"/>
    </source>
</evidence>
<feature type="transmembrane region" description="Helical" evidence="10">
    <location>
        <begin position="582"/>
        <end position="600"/>
    </location>
</feature>
<evidence type="ECO:0000256" key="3">
    <source>
        <dbReference type="ARBA" id="ARBA00022449"/>
    </source>
</evidence>
<evidence type="ECO:0000313" key="14">
    <source>
        <dbReference type="Proteomes" id="UP001497392"/>
    </source>
</evidence>
<organism evidence="13 14">
    <name type="scientific">Coccomyxa viridis</name>
    <dbReference type="NCBI Taxonomy" id="1274662"/>
    <lineage>
        <taxon>Eukaryota</taxon>
        <taxon>Viridiplantae</taxon>
        <taxon>Chlorophyta</taxon>
        <taxon>core chlorophytes</taxon>
        <taxon>Trebouxiophyceae</taxon>
        <taxon>Trebouxiophyceae incertae sedis</taxon>
        <taxon>Coccomyxaceae</taxon>
        <taxon>Coccomyxa</taxon>
    </lineage>
</organism>
<evidence type="ECO:0000256" key="11">
    <source>
        <dbReference type="SAM" id="SignalP"/>
    </source>
</evidence>
<accession>A0ABP1FW15</accession>
<evidence type="ECO:0000256" key="5">
    <source>
        <dbReference type="ARBA" id="ARBA00022729"/>
    </source>
</evidence>
<keyword evidence="7" id="KW-0406">Ion transport</keyword>
<dbReference type="PANTHER" id="PTHR16254">
    <property type="entry name" value="POTASSIUM/PROTON ANTIPORTER-RELATED"/>
    <property type="match status" value="1"/>
</dbReference>
<feature type="transmembrane region" description="Helical" evidence="10">
    <location>
        <begin position="443"/>
        <end position="464"/>
    </location>
</feature>
<feature type="transmembrane region" description="Helical" evidence="10">
    <location>
        <begin position="304"/>
        <end position="328"/>
    </location>
</feature>
<feature type="compositionally biased region" description="Low complexity" evidence="9">
    <location>
        <begin position="128"/>
        <end position="140"/>
    </location>
</feature>
<feature type="transmembrane region" description="Helical" evidence="10">
    <location>
        <begin position="496"/>
        <end position="514"/>
    </location>
</feature>
<dbReference type="EMBL" id="CAXHTA020000007">
    <property type="protein sequence ID" value="CAL5222735.1"/>
    <property type="molecule type" value="Genomic_DNA"/>
</dbReference>
<dbReference type="Gene3D" id="1.20.1530.20">
    <property type="match status" value="1"/>
</dbReference>
<name>A0ABP1FW15_9CHLO</name>
<dbReference type="InterPro" id="IPR006153">
    <property type="entry name" value="Cation/H_exchanger_TM"/>
</dbReference>
<feature type="region of interest" description="Disordered" evidence="9">
    <location>
        <begin position="113"/>
        <end position="140"/>
    </location>
</feature>
<evidence type="ECO:0000256" key="8">
    <source>
        <dbReference type="ARBA" id="ARBA00023136"/>
    </source>
</evidence>
<keyword evidence="5 11" id="KW-0732">Signal</keyword>
<feature type="chain" id="PRO_5046336267" evidence="11">
    <location>
        <begin position="20"/>
        <end position="691"/>
    </location>
</feature>
<feature type="transmembrane region" description="Helical" evidence="10">
    <location>
        <begin position="549"/>
        <end position="570"/>
    </location>
</feature>
<evidence type="ECO:0000256" key="6">
    <source>
        <dbReference type="ARBA" id="ARBA00022989"/>
    </source>
</evidence>
<comment type="caution">
    <text evidence="13">The sequence shown here is derived from an EMBL/GenBank/DDBJ whole genome shotgun (WGS) entry which is preliminary data.</text>
</comment>
<evidence type="ECO:0000256" key="2">
    <source>
        <dbReference type="ARBA" id="ARBA00022448"/>
    </source>
</evidence>
<evidence type="ECO:0000313" key="13">
    <source>
        <dbReference type="EMBL" id="CAL5222735.1"/>
    </source>
</evidence>
<keyword evidence="8 10" id="KW-0472">Membrane</keyword>
<dbReference type="InterPro" id="IPR045158">
    <property type="entry name" value="KEA4/5/6-like"/>
</dbReference>
<dbReference type="PROSITE" id="PS51257">
    <property type="entry name" value="PROKAR_LIPOPROTEIN"/>
    <property type="match status" value="1"/>
</dbReference>
<evidence type="ECO:0000256" key="9">
    <source>
        <dbReference type="SAM" id="MobiDB-lite"/>
    </source>
</evidence>
<feature type="transmembrane region" description="Helical" evidence="10">
    <location>
        <begin position="521"/>
        <end position="543"/>
    </location>
</feature>
<evidence type="ECO:0000256" key="1">
    <source>
        <dbReference type="ARBA" id="ARBA00004141"/>
    </source>
</evidence>
<feature type="transmembrane region" description="Helical" evidence="10">
    <location>
        <begin position="334"/>
        <end position="354"/>
    </location>
</feature>
<dbReference type="InterPro" id="IPR038770">
    <property type="entry name" value="Na+/solute_symporter_sf"/>
</dbReference>
<keyword evidence="2" id="KW-0813">Transport</keyword>